<dbReference type="SMART" id="SM00421">
    <property type="entry name" value="HTH_LUXR"/>
    <property type="match status" value="1"/>
</dbReference>
<reference evidence="5" key="1">
    <citation type="submission" date="2018-06" db="EMBL/GenBank/DDBJ databases">
        <authorList>
            <person name="Zhirakovskaya E."/>
        </authorList>
    </citation>
    <scope>NUCLEOTIDE SEQUENCE</scope>
</reference>
<dbReference type="Gene3D" id="3.40.50.2300">
    <property type="match status" value="1"/>
</dbReference>
<accession>A0A3B0SK65</accession>
<dbReference type="GO" id="GO:0006355">
    <property type="term" value="P:regulation of DNA-templated transcription"/>
    <property type="evidence" value="ECO:0007669"/>
    <property type="project" value="InterPro"/>
</dbReference>
<evidence type="ECO:0000256" key="2">
    <source>
        <dbReference type="ARBA" id="ARBA00023125"/>
    </source>
</evidence>
<dbReference type="Pfam" id="PF00072">
    <property type="entry name" value="Response_reg"/>
    <property type="match status" value="1"/>
</dbReference>
<sequence length="207" mass="22958">MLKILLVDDHELFRDGLKLVIERIGDNVDISECGNCHDAYQIVRESEGFDLILLDVDLPGISGMEGLQEFRRLDPCAPIVFLSASDDQNLIRKMLGMGVMGYIPKTLGSEIMIHALQLILNGGIYVPDNILQTVDSPKHSENILTRRQKEILELLSQGKANKEIAIILGIADNTVRVHISAIFQILQVNNRTEAAFTALQAGLIPPY</sequence>
<gene>
    <name evidence="5" type="ORF">MNBD_ALPHA01-1437</name>
</gene>
<dbReference type="SMART" id="SM00448">
    <property type="entry name" value="REC"/>
    <property type="match status" value="1"/>
</dbReference>
<organism evidence="5">
    <name type="scientific">hydrothermal vent metagenome</name>
    <dbReference type="NCBI Taxonomy" id="652676"/>
    <lineage>
        <taxon>unclassified sequences</taxon>
        <taxon>metagenomes</taxon>
        <taxon>ecological metagenomes</taxon>
    </lineage>
</organism>
<dbReference type="SUPFAM" id="SSF46894">
    <property type="entry name" value="C-terminal effector domain of the bipartite response regulators"/>
    <property type="match status" value="1"/>
</dbReference>
<dbReference type="CDD" id="cd17535">
    <property type="entry name" value="REC_NarL-like"/>
    <property type="match status" value="1"/>
</dbReference>
<name>A0A3B0SK65_9ZZZZ</name>
<dbReference type="GO" id="GO:0003677">
    <property type="term" value="F:DNA binding"/>
    <property type="evidence" value="ECO:0007669"/>
    <property type="project" value="UniProtKB-KW"/>
</dbReference>
<dbReference type="PANTHER" id="PTHR45566:SF1">
    <property type="entry name" value="HTH-TYPE TRANSCRIPTIONAL REGULATOR YHJB-RELATED"/>
    <property type="match status" value="1"/>
</dbReference>
<evidence type="ECO:0000313" key="5">
    <source>
        <dbReference type="EMBL" id="VAW01357.1"/>
    </source>
</evidence>
<dbReference type="PRINTS" id="PR00038">
    <property type="entry name" value="HTHLUXR"/>
</dbReference>
<evidence type="ECO:0008006" key="6">
    <source>
        <dbReference type="Google" id="ProtNLM"/>
    </source>
</evidence>
<evidence type="ECO:0000256" key="1">
    <source>
        <dbReference type="ARBA" id="ARBA00022553"/>
    </source>
</evidence>
<dbReference type="GO" id="GO:0000160">
    <property type="term" value="P:phosphorelay signal transduction system"/>
    <property type="evidence" value="ECO:0007669"/>
    <property type="project" value="InterPro"/>
</dbReference>
<dbReference type="InterPro" id="IPR058245">
    <property type="entry name" value="NreC/VraR/RcsB-like_REC"/>
</dbReference>
<feature type="domain" description="Response regulatory" evidence="4">
    <location>
        <begin position="3"/>
        <end position="120"/>
    </location>
</feature>
<dbReference type="EMBL" id="UOEJ01000145">
    <property type="protein sequence ID" value="VAW01357.1"/>
    <property type="molecule type" value="Genomic_DNA"/>
</dbReference>
<dbReference type="PROSITE" id="PS50110">
    <property type="entry name" value="RESPONSE_REGULATORY"/>
    <property type="match status" value="1"/>
</dbReference>
<dbReference type="AlphaFoldDB" id="A0A3B0SK65"/>
<keyword evidence="2" id="KW-0238">DNA-binding</keyword>
<feature type="domain" description="HTH luxR-type" evidence="3">
    <location>
        <begin position="137"/>
        <end position="202"/>
    </location>
</feature>
<dbReference type="PANTHER" id="PTHR45566">
    <property type="entry name" value="HTH-TYPE TRANSCRIPTIONAL REGULATOR YHJB-RELATED"/>
    <property type="match status" value="1"/>
</dbReference>
<dbReference type="InterPro" id="IPR001789">
    <property type="entry name" value="Sig_transdc_resp-reg_receiver"/>
</dbReference>
<evidence type="ECO:0000259" key="4">
    <source>
        <dbReference type="PROSITE" id="PS50110"/>
    </source>
</evidence>
<dbReference type="CDD" id="cd06170">
    <property type="entry name" value="LuxR_C_like"/>
    <property type="match status" value="1"/>
</dbReference>
<dbReference type="InterPro" id="IPR016032">
    <property type="entry name" value="Sig_transdc_resp-reg_C-effctor"/>
</dbReference>
<dbReference type="InterPro" id="IPR011006">
    <property type="entry name" value="CheY-like_superfamily"/>
</dbReference>
<dbReference type="Pfam" id="PF00196">
    <property type="entry name" value="GerE"/>
    <property type="match status" value="1"/>
</dbReference>
<proteinExistence type="predicted"/>
<keyword evidence="1" id="KW-0597">Phosphoprotein</keyword>
<protein>
    <recommendedName>
        <fullName evidence="6">Two-component transcriptional response regulator, LuxR family</fullName>
    </recommendedName>
</protein>
<dbReference type="PROSITE" id="PS50043">
    <property type="entry name" value="HTH_LUXR_2"/>
    <property type="match status" value="1"/>
</dbReference>
<dbReference type="InterPro" id="IPR051015">
    <property type="entry name" value="EvgA-like"/>
</dbReference>
<dbReference type="InterPro" id="IPR000792">
    <property type="entry name" value="Tscrpt_reg_LuxR_C"/>
</dbReference>
<evidence type="ECO:0000259" key="3">
    <source>
        <dbReference type="PROSITE" id="PS50043"/>
    </source>
</evidence>
<dbReference type="SUPFAM" id="SSF52172">
    <property type="entry name" value="CheY-like"/>
    <property type="match status" value="1"/>
</dbReference>